<gene>
    <name evidence="1" type="ORF">AV654_24525</name>
</gene>
<name>A0A161S8V9_9BACL</name>
<reference evidence="2" key="1">
    <citation type="submission" date="2016-01" db="EMBL/GenBank/DDBJ databases">
        <title>Draft genome of Chromobacterium sp. F49.</title>
        <authorList>
            <person name="Hong K.W."/>
        </authorList>
    </citation>
    <scope>NUCLEOTIDE SEQUENCE [LARGE SCALE GENOMIC DNA]</scope>
    <source>
        <strain evidence="2">M63</strain>
    </source>
</reference>
<protein>
    <submittedName>
        <fullName evidence="1">Uncharacterized protein</fullName>
    </submittedName>
</protein>
<comment type="caution">
    <text evidence="1">The sequence shown here is derived from an EMBL/GenBank/DDBJ whole genome shotgun (WGS) entry which is preliminary data.</text>
</comment>
<keyword evidence="2" id="KW-1185">Reference proteome</keyword>
<sequence>MKGLPIKNSRRASGRESSFAYKYIQGVGYQWAGKYAIQRTVQSYPELRYMQTENECGDGLNDEAFLAFRCSGFVAHRVKRSVGRKRVWLCSAEWTKKR</sequence>
<dbReference type="Proteomes" id="UP000076563">
    <property type="component" value="Unassembled WGS sequence"/>
</dbReference>
<evidence type="ECO:0000313" key="2">
    <source>
        <dbReference type="Proteomes" id="UP000076563"/>
    </source>
</evidence>
<proteinExistence type="predicted"/>
<accession>A0A161S8V9</accession>
<dbReference type="AlphaFoldDB" id="A0A161S8V9"/>
<organism evidence="1 2">
    <name type="scientific">Paenibacillus elgii</name>
    <dbReference type="NCBI Taxonomy" id="189691"/>
    <lineage>
        <taxon>Bacteria</taxon>
        <taxon>Bacillati</taxon>
        <taxon>Bacillota</taxon>
        <taxon>Bacilli</taxon>
        <taxon>Bacillales</taxon>
        <taxon>Paenibacillaceae</taxon>
        <taxon>Paenibacillus</taxon>
    </lineage>
</organism>
<dbReference type="EMBL" id="LQRA01000069">
    <property type="protein sequence ID" value="KZE76085.1"/>
    <property type="molecule type" value="Genomic_DNA"/>
</dbReference>
<evidence type="ECO:0000313" key="1">
    <source>
        <dbReference type="EMBL" id="KZE76085.1"/>
    </source>
</evidence>